<dbReference type="AlphaFoldDB" id="E0UCS1"/>
<keyword evidence="2" id="KW-1185">Reference proteome</keyword>
<gene>
    <name evidence="1" type="ordered locus">Cyan7822_3315</name>
</gene>
<dbReference type="EMBL" id="CP002198">
    <property type="protein sequence ID" value="ADN15265.1"/>
    <property type="molecule type" value="Genomic_DNA"/>
</dbReference>
<protein>
    <submittedName>
        <fullName evidence="1">Uncharacterized protein</fullName>
    </submittedName>
</protein>
<evidence type="ECO:0000313" key="2">
    <source>
        <dbReference type="Proteomes" id="UP000008206"/>
    </source>
</evidence>
<dbReference type="HOGENOM" id="CLU_1934550_0_0_3"/>
<organism evidence="1 2">
    <name type="scientific">Gloeothece verrucosa (strain PCC 7822)</name>
    <name type="common">Cyanothece sp. (strain PCC 7822)</name>
    <dbReference type="NCBI Taxonomy" id="497965"/>
    <lineage>
        <taxon>Bacteria</taxon>
        <taxon>Bacillati</taxon>
        <taxon>Cyanobacteriota</taxon>
        <taxon>Cyanophyceae</taxon>
        <taxon>Oscillatoriophycideae</taxon>
        <taxon>Chroococcales</taxon>
        <taxon>Aphanothecaceae</taxon>
        <taxon>Gloeothece</taxon>
        <taxon>Gloeothece verrucosa</taxon>
    </lineage>
</organism>
<dbReference type="KEGG" id="cyj:Cyan7822_3315"/>
<sequence>MMLNFAEHNNWILQNLGLKELDIQSNFQVFSLNLQQMEILLEKGYLEIDKSLAPLNNEVFQQIQSLRKECEIEFKGYVLLEENIINIDTINIKGNIPRKIVEYWLKIILATKPKDFKISSKRISVWWSEV</sequence>
<dbReference type="Proteomes" id="UP000008206">
    <property type="component" value="Chromosome"/>
</dbReference>
<evidence type="ECO:0000313" key="1">
    <source>
        <dbReference type="EMBL" id="ADN15265.1"/>
    </source>
</evidence>
<proteinExistence type="predicted"/>
<dbReference type="RefSeq" id="WP_013323334.1">
    <property type="nucleotide sequence ID" value="NC_014501.1"/>
</dbReference>
<name>E0UCS1_GLOV7</name>
<accession>E0UCS1</accession>
<reference evidence="2" key="1">
    <citation type="journal article" date="2011" name="MBio">
        <title>Novel metabolic attributes of the genus Cyanothece, comprising a group of unicellular nitrogen-fixing Cyanobacteria.</title>
        <authorList>
            <person name="Bandyopadhyay A."/>
            <person name="Elvitigala T."/>
            <person name="Welsh E."/>
            <person name="Stockel J."/>
            <person name="Liberton M."/>
            <person name="Min H."/>
            <person name="Sherman L.A."/>
            <person name="Pakrasi H.B."/>
        </authorList>
    </citation>
    <scope>NUCLEOTIDE SEQUENCE [LARGE SCALE GENOMIC DNA]</scope>
    <source>
        <strain evidence="2">PCC 7822</strain>
    </source>
</reference>